<proteinExistence type="predicted"/>
<dbReference type="Proteomes" id="UP000182661">
    <property type="component" value="Unassembled WGS sequence"/>
</dbReference>
<reference evidence="3 4" key="1">
    <citation type="submission" date="2016-02" db="EMBL/GenBank/DDBJ databases">
        <title>Genome sequencing of a beta-galactosidase producing bacteria Rhizobium sp. 59.</title>
        <authorList>
            <person name="Wang D."/>
            <person name="Kot W."/>
            <person name="Qin Y."/>
            <person name="Hansen L."/>
            <person name="Naqvi K."/>
            <person name="Rensing C."/>
        </authorList>
    </citation>
    <scope>NUCLEOTIDE SEQUENCE [LARGE SCALE GENOMIC DNA]</scope>
    <source>
        <strain evidence="3 4">59</strain>
    </source>
</reference>
<evidence type="ECO:0000256" key="1">
    <source>
        <dbReference type="SAM" id="MobiDB-lite"/>
    </source>
</evidence>
<keyword evidence="2" id="KW-0732">Signal</keyword>
<comment type="caution">
    <text evidence="3">The sequence shown here is derived from an EMBL/GenBank/DDBJ whole genome shotgun (WGS) entry which is preliminary data.</text>
</comment>
<feature type="region of interest" description="Disordered" evidence="1">
    <location>
        <begin position="23"/>
        <end position="50"/>
    </location>
</feature>
<feature type="signal peptide" evidence="2">
    <location>
        <begin position="1"/>
        <end position="20"/>
    </location>
</feature>
<sequence>MNYCQLILALPLLGTLTACSGGESKQVAKEDQPATNGERPMDEVPVRKTLPNGDREYSYVNGCVVVLEPKRAVVKTEGPNCQSHHRDISLLYASGD</sequence>
<gene>
    <name evidence="3" type="ORF">AX760_13590</name>
</gene>
<feature type="chain" id="PRO_5024875199" description="Hemolysin" evidence="2">
    <location>
        <begin position="21"/>
        <end position="96"/>
    </location>
</feature>
<dbReference type="OrthoDB" id="7778977at2"/>
<evidence type="ECO:0008006" key="5">
    <source>
        <dbReference type="Google" id="ProtNLM"/>
    </source>
</evidence>
<protein>
    <recommendedName>
        <fullName evidence="5">Hemolysin</fullName>
    </recommendedName>
</protein>
<dbReference type="EMBL" id="LSRP01000072">
    <property type="protein sequence ID" value="OJF99241.1"/>
    <property type="molecule type" value="Genomic_DNA"/>
</dbReference>
<dbReference type="AlphaFoldDB" id="A0A657LVA8"/>
<keyword evidence="4" id="KW-1185">Reference proteome</keyword>
<evidence type="ECO:0000313" key="3">
    <source>
        <dbReference type="EMBL" id="OJF99241.1"/>
    </source>
</evidence>
<name>A0A657LVA8_9HYPH</name>
<evidence type="ECO:0000313" key="4">
    <source>
        <dbReference type="Proteomes" id="UP000182661"/>
    </source>
</evidence>
<dbReference type="RefSeq" id="WP_071832249.1">
    <property type="nucleotide sequence ID" value="NZ_LSRP01000072.1"/>
</dbReference>
<evidence type="ECO:0000256" key="2">
    <source>
        <dbReference type="SAM" id="SignalP"/>
    </source>
</evidence>
<organism evidence="3 4">
    <name type="scientific">Pararhizobium antarcticum</name>
    <dbReference type="NCBI Taxonomy" id="1798805"/>
    <lineage>
        <taxon>Bacteria</taxon>
        <taxon>Pseudomonadati</taxon>
        <taxon>Pseudomonadota</taxon>
        <taxon>Alphaproteobacteria</taxon>
        <taxon>Hyphomicrobiales</taxon>
        <taxon>Rhizobiaceae</taxon>
        <taxon>Rhizobium/Agrobacterium group</taxon>
        <taxon>Pararhizobium</taxon>
    </lineage>
</organism>
<accession>A0A657LVA8</accession>